<dbReference type="EMBL" id="CM056820">
    <property type="protein sequence ID" value="KAJ8615048.1"/>
    <property type="molecule type" value="Genomic_DNA"/>
</dbReference>
<protein>
    <submittedName>
        <fullName evidence="1">Uncharacterized protein</fullName>
    </submittedName>
</protein>
<sequence>MGKADRNTGTVAELEVGTAAELQIADYDNRPAAEDPLQFMRTMLSRKVPFMEFSSRLPPFPHFFFLLSLLSSTFLLSWASQNSTPEIEALSRELLKSAREPQFFDWLKKVRRRIHEYPELGFEEHKTSELIRSELDLLGINYSWPFATTGVVGSIGSGGFPWFGLRADMDALLMQELVDWEHKSKYNGKMHACGHDAHVTMVLGAAKLLQLRKDELKGTVKLIFQPAEEGKAGAYHMLQEGALEKVQAIFGLHVNPHLQTGAISSRPGPILAASGRFLAVIQGKGGHAADPHQSTDPVLAASSAILSLQPLVSREADPLDARVVSIGFIRAGQAHNVIPDSVEFGGTFRSMTSEGLYDLLKRIKQVIESQSAVHRCSATVDFMEKERMPYPSTINDEAMYEHGKRVGEGLLGEANVHLGPASMGAEDFGFYSQKMPSAFFSIGTKPESDKLIHPLHSPFFVINEHTLPIGAALHAAVAVTYLNNHAAEL</sequence>
<gene>
    <name evidence="1" type="ORF">MRB53_034420</name>
</gene>
<keyword evidence="2" id="KW-1185">Reference proteome</keyword>
<proteinExistence type="predicted"/>
<accession>A0ACC2K213</accession>
<evidence type="ECO:0000313" key="1">
    <source>
        <dbReference type="EMBL" id="KAJ8615048.1"/>
    </source>
</evidence>
<organism evidence="1 2">
    <name type="scientific">Persea americana</name>
    <name type="common">Avocado</name>
    <dbReference type="NCBI Taxonomy" id="3435"/>
    <lineage>
        <taxon>Eukaryota</taxon>
        <taxon>Viridiplantae</taxon>
        <taxon>Streptophyta</taxon>
        <taxon>Embryophyta</taxon>
        <taxon>Tracheophyta</taxon>
        <taxon>Spermatophyta</taxon>
        <taxon>Magnoliopsida</taxon>
        <taxon>Magnoliidae</taxon>
        <taxon>Laurales</taxon>
        <taxon>Lauraceae</taxon>
        <taxon>Persea</taxon>
    </lineage>
</organism>
<evidence type="ECO:0000313" key="2">
    <source>
        <dbReference type="Proteomes" id="UP001234297"/>
    </source>
</evidence>
<name>A0ACC2K213_PERAE</name>
<comment type="caution">
    <text evidence="1">The sequence shown here is derived from an EMBL/GenBank/DDBJ whole genome shotgun (WGS) entry which is preliminary data.</text>
</comment>
<dbReference type="Proteomes" id="UP001234297">
    <property type="component" value="Chromosome 12"/>
</dbReference>
<reference evidence="1 2" key="1">
    <citation type="journal article" date="2022" name="Hortic Res">
        <title>A haplotype resolved chromosomal level avocado genome allows analysis of novel avocado genes.</title>
        <authorList>
            <person name="Nath O."/>
            <person name="Fletcher S.J."/>
            <person name="Hayward A."/>
            <person name="Shaw L.M."/>
            <person name="Masouleh A.K."/>
            <person name="Furtado A."/>
            <person name="Henry R.J."/>
            <person name="Mitter N."/>
        </authorList>
    </citation>
    <scope>NUCLEOTIDE SEQUENCE [LARGE SCALE GENOMIC DNA]</scope>
    <source>
        <strain evidence="2">cv. Hass</strain>
    </source>
</reference>